<dbReference type="InterPro" id="IPR011711">
    <property type="entry name" value="GntR_C"/>
</dbReference>
<dbReference type="PROSITE" id="PS50949">
    <property type="entry name" value="HTH_GNTR"/>
    <property type="match status" value="1"/>
</dbReference>
<reference evidence="5 8" key="2">
    <citation type="submission" date="2016-07" db="EMBL/GenBank/DDBJ databases">
        <title>Complete genome sequences of Bordetella pseudohinzii.</title>
        <authorList>
            <person name="Spilker T."/>
            <person name="Darrah R."/>
            <person name="LiPuma J.J."/>
        </authorList>
    </citation>
    <scope>NUCLEOTIDE SEQUENCE [LARGE SCALE GENOMIC DNA]</scope>
    <source>
        <strain evidence="5 8">HI4681</strain>
    </source>
</reference>
<dbReference type="GO" id="GO:0003677">
    <property type="term" value="F:DNA binding"/>
    <property type="evidence" value="ECO:0007669"/>
    <property type="project" value="UniProtKB-KW"/>
</dbReference>
<reference evidence="6 7" key="1">
    <citation type="submission" date="2015-09" db="EMBL/GenBank/DDBJ databases">
        <authorList>
            <person name="Jackson K.R."/>
            <person name="Lunt B.L."/>
            <person name="Fisher J.N.B."/>
            <person name="Gardner A.V."/>
            <person name="Bailey M.E."/>
            <person name="Deus L.M."/>
            <person name="Earl A.S."/>
            <person name="Gibby P.D."/>
            <person name="Hartmann K.A."/>
            <person name="Liu J.E."/>
            <person name="Manci A.M."/>
            <person name="Nielsen D.A."/>
            <person name="Solomon M.B."/>
            <person name="Breakwell D.P."/>
            <person name="Burnett S.H."/>
            <person name="Grose J.H."/>
        </authorList>
    </citation>
    <scope>NUCLEOTIDE SEQUENCE [LARGE SCALE GENOMIC DNA]</scope>
    <source>
        <strain evidence="6 7">2789STDY5608636</strain>
    </source>
</reference>
<dbReference type="SUPFAM" id="SSF48008">
    <property type="entry name" value="GntR ligand-binding domain-like"/>
    <property type="match status" value="1"/>
</dbReference>
<dbReference type="Proteomes" id="UP000092950">
    <property type="component" value="Chromosome"/>
</dbReference>
<dbReference type="PANTHER" id="PTHR43537:SF5">
    <property type="entry name" value="UXU OPERON TRANSCRIPTIONAL REGULATOR"/>
    <property type="match status" value="1"/>
</dbReference>
<dbReference type="InterPro" id="IPR036388">
    <property type="entry name" value="WH-like_DNA-bd_sf"/>
</dbReference>
<dbReference type="RefSeq" id="WP_054471578.1">
    <property type="nucleotide sequence ID" value="NZ_CAJGUP010000078.1"/>
</dbReference>
<sequence>MHLTDNLELAPVLKRSAAQDVRARLITLIETGKLAVDSKLPSENDLARSFGVSRPVIREALVGLQALGLTKTINGRGCYVASRTVATPMLMGQYTPEQLNEVRRCLEVPSARAAAERRSQADLGTLAEIINAMETEEDAYKRNQLDVAFHVAIAHATGNPLYVKLIEELRTVLEEHSRAAATVPGRRSAAVQEHRAVYEAILQRDGEAAARAMAAHVNAADNSFSLLPPGGSAPR</sequence>
<evidence type="ECO:0000313" key="5">
    <source>
        <dbReference type="EMBL" id="ANY17544.1"/>
    </source>
</evidence>
<dbReference type="GO" id="GO:0003700">
    <property type="term" value="F:DNA-binding transcription factor activity"/>
    <property type="evidence" value="ECO:0007669"/>
    <property type="project" value="InterPro"/>
</dbReference>
<proteinExistence type="predicted"/>
<keyword evidence="8" id="KW-1185">Reference proteome</keyword>
<evidence type="ECO:0000313" key="6">
    <source>
        <dbReference type="EMBL" id="CUI73619.1"/>
    </source>
</evidence>
<dbReference type="CDD" id="cd07377">
    <property type="entry name" value="WHTH_GntR"/>
    <property type="match status" value="1"/>
</dbReference>
<dbReference type="EMBL" id="CYTV01000004">
    <property type="protein sequence ID" value="CUI73619.1"/>
    <property type="molecule type" value="Genomic_DNA"/>
</dbReference>
<keyword evidence="3" id="KW-0804">Transcription</keyword>
<dbReference type="InterPro" id="IPR036390">
    <property type="entry name" value="WH_DNA-bd_sf"/>
</dbReference>
<dbReference type="Pfam" id="PF07729">
    <property type="entry name" value="FCD"/>
    <property type="match status" value="1"/>
</dbReference>
<accession>A0A0M7EZH5</accession>
<dbReference type="PANTHER" id="PTHR43537">
    <property type="entry name" value="TRANSCRIPTIONAL REGULATOR, GNTR FAMILY"/>
    <property type="match status" value="1"/>
</dbReference>
<dbReference type="InterPro" id="IPR008920">
    <property type="entry name" value="TF_FadR/GntR_C"/>
</dbReference>
<name>A0A0M7EZH5_9BORD</name>
<evidence type="ECO:0000313" key="7">
    <source>
        <dbReference type="Proteomes" id="UP000053096"/>
    </source>
</evidence>
<dbReference type="SMART" id="SM00345">
    <property type="entry name" value="HTH_GNTR"/>
    <property type="match status" value="1"/>
</dbReference>
<protein>
    <submittedName>
        <fullName evidence="6">L-lactate utilization operon repressor</fullName>
    </submittedName>
</protein>
<evidence type="ECO:0000313" key="8">
    <source>
        <dbReference type="Proteomes" id="UP000092950"/>
    </source>
</evidence>
<evidence type="ECO:0000256" key="3">
    <source>
        <dbReference type="ARBA" id="ARBA00023163"/>
    </source>
</evidence>
<dbReference type="EMBL" id="CP016440">
    <property type="protein sequence ID" value="ANY17544.1"/>
    <property type="molecule type" value="Genomic_DNA"/>
</dbReference>
<evidence type="ECO:0000256" key="1">
    <source>
        <dbReference type="ARBA" id="ARBA00023015"/>
    </source>
</evidence>
<keyword evidence="1" id="KW-0805">Transcription regulation</keyword>
<organism evidence="6 7">
    <name type="scientific">Bordetella pseudohinzii</name>
    <dbReference type="NCBI Taxonomy" id="1331258"/>
    <lineage>
        <taxon>Bacteria</taxon>
        <taxon>Pseudomonadati</taxon>
        <taxon>Pseudomonadota</taxon>
        <taxon>Betaproteobacteria</taxon>
        <taxon>Burkholderiales</taxon>
        <taxon>Alcaligenaceae</taxon>
        <taxon>Bordetella</taxon>
    </lineage>
</organism>
<dbReference type="InterPro" id="IPR000524">
    <property type="entry name" value="Tscrpt_reg_HTH_GntR"/>
</dbReference>
<dbReference type="SMART" id="SM00895">
    <property type="entry name" value="FCD"/>
    <property type="match status" value="1"/>
</dbReference>
<dbReference type="Gene3D" id="1.20.120.530">
    <property type="entry name" value="GntR ligand-binding domain-like"/>
    <property type="match status" value="1"/>
</dbReference>
<feature type="domain" description="HTH gntR-type" evidence="4">
    <location>
        <begin position="15"/>
        <end position="83"/>
    </location>
</feature>
<dbReference type="Pfam" id="PF00392">
    <property type="entry name" value="GntR"/>
    <property type="match status" value="1"/>
</dbReference>
<evidence type="ECO:0000256" key="2">
    <source>
        <dbReference type="ARBA" id="ARBA00023125"/>
    </source>
</evidence>
<dbReference type="SUPFAM" id="SSF46785">
    <property type="entry name" value="Winged helix' DNA-binding domain"/>
    <property type="match status" value="1"/>
</dbReference>
<dbReference type="Proteomes" id="UP000053096">
    <property type="component" value="Unassembled WGS sequence"/>
</dbReference>
<gene>
    <name evidence="6" type="primary">lutR_6</name>
    <name evidence="5" type="ORF">BBN53_17670</name>
    <name evidence="6" type="ORF">ERS370011_01991</name>
</gene>
<dbReference type="AlphaFoldDB" id="A0A0M7EZH5"/>
<dbReference type="KEGG" id="bpdz:BBN53_17670"/>
<dbReference type="OrthoDB" id="5296437at2"/>
<keyword evidence="2" id="KW-0238">DNA-binding</keyword>
<dbReference type="PRINTS" id="PR00035">
    <property type="entry name" value="HTHGNTR"/>
</dbReference>
<dbReference type="Gene3D" id="1.10.10.10">
    <property type="entry name" value="Winged helix-like DNA-binding domain superfamily/Winged helix DNA-binding domain"/>
    <property type="match status" value="1"/>
</dbReference>
<evidence type="ECO:0000259" key="4">
    <source>
        <dbReference type="PROSITE" id="PS50949"/>
    </source>
</evidence>